<dbReference type="InterPro" id="IPR011990">
    <property type="entry name" value="TPR-like_helical_dom_sf"/>
</dbReference>
<dbReference type="PANTHER" id="PTHR12788:SF10">
    <property type="entry name" value="PROTEIN-TYROSINE SULFOTRANSFERASE"/>
    <property type="match status" value="1"/>
</dbReference>
<gene>
    <name evidence="2" type="ORF">P8609_16350</name>
</gene>
<protein>
    <submittedName>
        <fullName evidence="2">Sulfotransferase</fullName>
    </submittedName>
</protein>
<dbReference type="InterPro" id="IPR027417">
    <property type="entry name" value="P-loop_NTPase"/>
</dbReference>
<keyword evidence="3" id="KW-1185">Reference proteome</keyword>
<proteinExistence type="predicted"/>
<name>A0ABU1CHV9_9GAMM</name>
<dbReference type="Gene3D" id="1.25.40.10">
    <property type="entry name" value="Tetratricopeptide repeat domain"/>
    <property type="match status" value="2"/>
</dbReference>
<keyword evidence="1" id="KW-0808">Transferase</keyword>
<sequence length="516" mass="57399">MHGAAGPWERAQAALGRRDLRQARAALETVLQQDPAHVPARVLLAGVHLGEQRLRDASAQLVLAARTLPDDAATACRVAQALMRVGESAATRDVLQHRSIAQCRDAVVLASLAHVHQSLGQHEQALALMDRARALGFDHPDLRYFRSIQLQFNGRLEEAREELEACLRLGPTYGRASLTLARLRKASPEANQLAYIADQLQRVAPGSEDHAAFEFARYKELEDLGRYDEAFAALSRGNALMYRRVQHDPARDTRQVEALIARCTRELLAPGGDGNDDGPQPIFVIGLPRSGTTVLDRILGNHSQIVSAGELGDFAHQLRWSADLPGRSLLDDALIERLPDLDLDDVGRRYLAQTRWRAGRHRYFVDKLPPNFLVAGLIARALPRAVLLHLHREPMDVCFSNYRALFGDAYGYSYDLQALAAHHRNYRRVMAHWHAVLPGRILDVDYRELVSQPDAVAARVFAFCTLPMEPGVTDLSRNAAPVATLSSAQVREGIHARGLSEWPRYQAQLEPLRRAL</sequence>
<dbReference type="Proteomes" id="UP001233535">
    <property type="component" value="Unassembled WGS sequence"/>
</dbReference>
<dbReference type="Pfam" id="PF13469">
    <property type="entry name" value="Sulfotransfer_3"/>
    <property type="match status" value="1"/>
</dbReference>
<dbReference type="PANTHER" id="PTHR12788">
    <property type="entry name" value="PROTEIN-TYROSINE SULFOTRANSFERASE 2"/>
    <property type="match status" value="1"/>
</dbReference>
<dbReference type="Pfam" id="PF14559">
    <property type="entry name" value="TPR_19"/>
    <property type="match status" value="1"/>
</dbReference>
<evidence type="ECO:0000313" key="3">
    <source>
        <dbReference type="Proteomes" id="UP001233535"/>
    </source>
</evidence>
<evidence type="ECO:0000256" key="1">
    <source>
        <dbReference type="ARBA" id="ARBA00022679"/>
    </source>
</evidence>
<dbReference type="InterPro" id="IPR026634">
    <property type="entry name" value="TPST-like"/>
</dbReference>
<accession>A0ABU1CHV9</accession>
<dbReference type="Gene3D" id="3.40.50.300">
    <property type="entry name" value="P-loop containing nucleotide triphosphate hydrolases"/>
    <property type="match status" value="1"/>
</dbReference>
<evidence type="ECO:0000313" key="2">
    <source>
        <dbReference type="EMBL" id="MDR0184536.1"/>
    </source>
</evidence>
<dbReference type="EMBL" id="JARUHG010000006">
    <property type="protein sequence ID" value="MDR0184536.1"/>
    <property type="molecule type" value="Genomic_DNA"/>
</dbReference>
<reference evidence="2 3" key="1">
    <citation type="submission" date="2023-04" db="EMBL/GenBank/DDBJ databases">
        <title>Lysobacter sp. strain UC isolated from soil sample.</title>
        <authorList>
            <person name="Choksket S."/>
            <person name="Harshvardhan F."/>
            <person name="Rana R."/>
            <person name="Patil P.B."/>
            <person name="Korpole S."/>
        </authorList>
    </citation>
    <scope>NUCLEOTIDE SEQUENCE [LARGE SCALE GENOMIC DNA]</scope>
    <source>
        <strain evidence="2 3">UC</strain>
    </source>
</reference>
<dbReference type="SUPFAM" id="SSF52540">
    <property type="entry name" value="P-loop containing nucleoside triphosphate hydrolases"/>
    <property type="match status" value="1"/>
</dbReference>
<dbReference type="SUPFAM" id="SSF48452">
    <property type="entry name" value="TPR-like"/>
    <property type="match status" value="1"/>
</dbReference>
<comment type="caution">
    <text evidence="2">The sequence shown here is derived from an EMBL/GenBank/DDBJ whole genome shotgun (WGS) entry which is preliminary data.</text>
</comment>
<organism evidence="2 3">
    <name type="scientific">Lysobacter arvi</name>
    <dbReference type="NCBI Taxonomy" id="3038776"/>
    <lineage>
        <taxon>Bacteria</taxon>
        <taxon>Pseudomonadati</taxon>
        <taxon>Pseudomonadota</taxon>
        <taxon>Gammaproteobacteria</taxon>
        <taxon>Lysobacterales</taxon>
        <taxon>Lysobacteraceae</taxon>
        <taxon>Lysobacter</taxon>
    </lineage>
</organism>